<comment type="caution">
    <text evidence="1">The sequence shown here is derived from an EMBL/GenBank/DDBJ whole genome shotgun (WGS) entry which is preliminary data.</text>
</comment>
<sequence length="156" mass="17610">MVTDRDYESIMAQLREVMPGLADQLDQEVRHGRAVTEKELRQEGRYEERASRLAAIELPALGKSDVAVIPYTNEERIELIREALITLAETMHATRQAALKTAIERGMELEIWFGDPELEAPSHIVLPEETAQAEATLQTVRELLVHDPETQPEAVL</sequence>
<gene>
    <name evidence="1" type="ORF">ACFP1Z_32830</name>
</gene>
<name>A0ABW0Z811_9ACTN</name>
<evidence type="ECO:0000313" key="1">
    <source>
        <dbReference type="EMBL" id="MFC5724940.1"/>
    </source>
</evidence>
<dbReference type="Proteomes" id="UP001596083">
    <property type="component" value="Unassembled WGS sequence"/>
</dbReference>
<protein>
    <submittedName>
        <fullName evidence="1">Uncharacterized protein</fullName>
    </submittedName>
</protein>
<proteinExistence type="predicted"/>
<dbReference type="EMBL" id="JBHSPB010000040">
    <property type="protein sequence ID" value="MFC5724940.1"/>
    <property type="molecule type" value="Genomic_DNA"/>
</dbReference>
<organism evidence="1 2">
    <name type="scientific">Streptomyces gamaensis</name>
    <dbReference type="NCBI Taxonomy" id="1763542"/>
    <lineage>
        <taxon>Bacteria</taxon>
        <taxon>Bacillati</taxon>
        <taxon>Actinomycetota</taxon>
        <taxon>Actinomycetes</taxon>
        <taxon>Kitasatosporales</taxon>
        <taxon>Streptomycetaceae</taxon>
        <taxon>Streptomyces</taxon>
    </lineage>
</organism>
<keyword evidence="2" id="KW-1185">Reference proteome</keyword>
<accession>A0ABW0Z811</accession>
<evidence type="ECO:0000313" key="2">
    <source>
        <dbReference type="Proteomes" id="UP001596083"/>
    </source>
</evidence>
<reference evidence="2" key="1">
    <citation type="journal article" date="2019" name="Int. J. Syst. Evol. Microbiol.">
        <title>The Global Catalogue of Microorganisms (GCM) 10K type strain sequencing project: providing services to taxonomists for standard genome sequencing and annotation.</title>
        <authorList>
            <consortium name="The Broad Institute Genomics Platform"/>
            <consortium name="The Broad Institute Genome Sequencing Center for Infectious Disease"/>
            <person name="Wu L."/>
            <person name="Ma J."/>
        </authorList>
    </citation>
    <scope>NUCLEOTIDE SEQUENCE [LARGE SCALE GENOMIC DNA]</scope>
    <source>
        <strain evidence="2">CGMCC 4.7304</strain>
    </source>
</reference>
<dbReference type="RefSeq" id="WP_390321597.1">
    <property type="nucleotide sequence ID" value="NZ_JBHSPB010000040.1"/>
</dbReference>